<keyword evidence="2" id="KW-1185">Reference proteome</keyword>
<name>A0A8T1M7V9_CLOSI</name>
<protein>
    <submittedName>
        <fullName evidence="1">Uncharacterized protein</fullName>
    </submittedName>
</protein>
<reference evidence="1 2" key="1">
    <citation type="journal article" date="2018" name="Biotechnol. Adv.">
        <title>Improved genomic resources and new bioinformatic workflow for the carcinogenic parasite Clonorchis sinensis: Biotechnological implications.</title>
        <authorList>
            <person name="Wang D."/>
            <person name="Korhonen P.K."/>
            <person name="Gasser R.B."/>
            <person name="Young N.D."/>
        </authorList>
    </citation>
    <scope>NUCLEOTIDE SEQUENCE [LARGE SCALE GENOMIC DNA]</scope>
    <source>
        <strain evidence="1">Cs-k2</strain>
    </source>
</reference>
<evidence type="ECO:0000313" key="1">
    <source>
        <dbReference type="EMBL" id="KAG5445069.1"/>
    </source>
</evidence>
<sequence length="90" mass="10259">MEPASPSQRREISFDDSSKEDLLRQLRLLSRYENDPEMKKMELSTEKWKRAAQGALDELLKYHEGGSQGKMEVLDLFGIDANAIGLSRTT</sequence>
<dbReference type="EMBL" id="NIRI02000056">
    <property type="protein sequence ID" value="KAG5445069.1"/>
    <property type="molecule type" value="Genomic_DNA"/>
</dbReference>
<organism evidence="1 2">
    <name type="scientific">Clonorchis sinensis</name>
    <name type="common">Chinese liver fluke</name>
    <dbReference type="NCBI Taxonomy" id="79923"/>
    <lineage>
        <taxon>Eukaryota</taxon>
        <taxon>Metazoa</taxon>
        <taxon>Spiralia</taxon>
        <taxon>Lophotrochozoa</taxon>
        <taxon>Platyhelminthes</taxon>
        <taxon>Trematoda</taxon>
        <taxon>Digenea</taxon>
        <taxon>Opisthorchiida</taxon>
        <taxon>Opisthorchiata</taxon>
        <taxon>Opisthorchiidae</taxon>
        <taxon>Clonorchis</taxon>
    </lineage>
</organism>
<dbReference type="OrthoDB" id="10051617at2759"/>
<dbReference type="Proteomes" id="UP000286415">
    <property type="component" value="Unassembled WGS sequence"/>
</dbReference>
<accession>A0A8T1M7V9</accession>
<proteinExistence type="predicted"/>
<comment type="caution">
    <text evidence="1">The sequence shown here is derived from an EMBL/GenBank/DDBJ whole genome shotgun (WGS) entry which is preliminary data.</text>
</comment>
<reference evidence="1 2" key="2">
    <citation type="journal article" date="2021" name="Genomics">
        <title>High-quality reference genome for Clonorchis sinensis.</title>
        <authorList>
            <person name="Young N.D."/>
            <person name="Stroehlein A.J."/>
            <person name="Kinkar L."/>
            <person name="Wang T."/>
            <person name="Sohn W.M."/>
            <person name="Chang B.C.H."/>
            <person name="Kaur P."/>
            <person name="Weisz D."/>
            <person name="Dudchenko O."/>
            <person name="Aiden E.L."/>
            <person name="Korhonen P.K."/>
            <person name="Gasser R.B."/>
        </authorList>
    </citation>
    <scope>NUCLEOTIDE SEQUENCE [LARGE SCALE GENOMIC DNA]</scope>
    <source>
        <strain evidence="1">Cs-k2</strain>
    </source>
</reference>
<gene>
    <name evidence="1" type="ORF">CSKR_203145</name>
</gene>
<dbReference type="AlphaFoldDB" id="A0A8T1M7V9"/>
<evidence type="ECO:0000313" key="2">
    <source>
        <dbReference type="Proteomes" id="UP000286415"/>
    </source>
</evidence>